<dbReference type="InterPro" id="IPR001245">
    <property type="entry name" value="Ser-Thr/Tyr_kinase_cat_dom"/>
</dbReference>
<reference evidence="3" key="1">
    <citation type="submission" date="2022-11" db="UniProtKB">
        <authorList>
            <consortium name="WormBaseParasite"/>
        </authorList>
    </citation>
    <scope>IDENTIFICATION</scope>
</reference>
<dbReference type="PANTHER" id="PTHR24416:SF600">
    <property type="entry name" value="PDGF- AND VEGF-RECEPTOR RELATED, ISOFORM J"/>
    <property type="match status" value="1"/>
</dbReference>
<dbReference type="GO" id="GO:0043235">
    <property type="term" value="C:receptor complex"/>
    <property type="evidence" value="ECO:0007669"/>
    <property type="project" value="TreeGrafter"/>
</dbReference>
<protein>
    <submittedName>
        <fullName evidence="3">Tyrosine-protein kinase catalytic domain-containing protein</fullName>
    </submittedName>
</protein>
<sequence length="215" mass="24613">MDFIIDIMKTEKQLSPEEIEDLKEKRDEFTIPKKKLKIYYEMPLGDGVSSTVYIGFIHGKSPLSITTNLIETQRFQDCKVAVKVPSTFGSDESDQLFREIDSMKKIGYHQNVICMLGVCFLNEKPVDAFELADKDFFGQAPYPALGLNDLKEFLKAGNRLSCPQAATEEIYEIMLNCWNEYPEERPTFETLVNVFHGILEKATKSYGYVESSMDE</sequence>
<dbReference type="Proteomes" id="UP000887540">
    <property type="component" value="Unplaced"/>
</dbReference>
<dbReference type="InterPro" id="IPR020635">
    <property type="entry name" value="Tyr_kinase_cat_dom"/>
</dbReference>
<dbReference type="GO" id="GO:0007169">
    <property type="term" value="P:cell surface receptor protein tyrosine kinase signaling pathway"/>
    <property type="evidence" value="ECO:0007669"/>
    <property type="project" value="TreeGrafter"/>
</dbReference>
<dbReference type="InterPro" id="IPR011009">
    <property type="entry name" value="Kinase-like_dom_sf"/>
</dbReference>
<proteinExistence type="predicted"/>
<name>A0A914EGK8_9BILA</name>
<dbReference type="AlphaFoldDB" id="A0A914EGK8"/>
<keyword evidence="2" id="KW-1185">Reference proteome</keyword>
<dbReference type="SUPFAM" id="SSF56112">
    <property type="entry name" value="Protein kinase-like (PK-like)"/>
    <property type="match status" value="1"/>
</dbReference>
<evidence type="ECO:0000313" key="3">
    <source>
        <dbReference type="WBParaSite" id="ACRNAN_scaffold8113.g27645.t1"/>
    </source>
</evidence>
<evidence type="ECO:0000259" key="1">
    <source>
        <dbReference type="SMART" id="SM00219"/>
    </source>
</evidence>
<dbReference type="Gene3D" id="3.30.200.20">
    <property type="entry name" value="Phosphorylase Kinase, domain 1"/>
    <property type="match status" value="1"/>
</dbReference>
<dbReference type="GO" id="GO:0005886">
    <property type="term" value="C:plasma membrane"/>
    <property type="evidence" value="ECO:0007669"/>
    <property type="project" value="TreeGrafter"/>
</dbReference>
<feature type="domain" description="Tyrosine-protein kinase catalytic" evidence="1">
    <location>
        <begin position="38"/>
        <end position="195"/>
    </location>
</feature>
<dbReference type="Gene3D" id="1.10.510.10">
    <property type="entry name" value="Transferase(Phosphotransferase) domain 1"/>
    <property type="match status" value="1"/>
</dbReference>
<organism evidence="2 3">
    <name type="scientific">Acrobeloides nanus</name>
    <dbReference type="NCBI Taxonomy" id="290746"/>
    <lineage>
        <taxon>Eukaryota</taxon>
        <taxon>Metazoa</taxon>
        <taxon>Ecdysozoa</taxon>
        <taxon>Nematoda</taxon>
        <taxon>Chromadorea</taxon>
        <taxon>Rhabditida</taxon>
        <taxon>Tylenchina</taxon>
        <taxon>Cephalobomorpha</taxon>
        <taxon>Cephaloboidea</taxon>
        <taxon>Cephalobidae</taxon>
        <taxon>Acrobeloides</taxon>
    </lineage>
</organism>
<dbReference type="WBParaSite" id="ACRNAN_scaffold8113.g27645.t1">
    <property type="protein sequence ID" value="ACRNAN_scaffold8113.g27645.t1"/>
    <property type="gene ID" value="ACRNAN_scaffold8113.g27645"/>
</dbReference>
<dbReference type="GO" id="GO:0004714">
    <property type="term" value="F:transmembrane receptor protein tyrosine kinase activity"/>
    <property type="evidence" value="ECO:0007669"/>
    <property type="project" value="TreeGrafter"/>
</dbReference>
<dbReference type="SMART" id="SM00219">
    <property type="entry name" value="TyrKc"/>
    <property type="match status" value="1"/>
</dbReference>
<dbReference type="Pfam" id="PF07714">
    <property type="entry name" value="PK_Tyr_Ser-Thr"/>
    <property type="match status" value="2"/>
</dbReference>
<dbReference type="PANTHER" id="PTHR24416">
    <property type="entry name" value="TYROSINE-PROTEIN KINASE RECEPTOR"/>
    <property type="match status" value="1"/>
</dbReference>
<evidence type="ECO:0000313" key="2">
    <source>
        <dbReference type="Proteomes" id="UP000887540"/>
    </source>
</evidence>
<dbReference type="InterPro" id="IPR050122">
    <property type="entry name" value="RTK"/>
</dbReference>
<accession>A0A914EGK8</accession>